<sequence length="89" mass="9266">MAVEDLLAAVAAPVLAVVRVSTARVDGESRGGDEHMPRLEPSFVSGTKGGLDEGGGALLLLLQHHLVQLPPRCASRRGYPPPCTLPPCS</sequence>
<dbReference type="EnsemblPlants" id="ORGLA07G0145600.1">
    <property type="protein sequence ID" value="ORGLA07G0145600.1"/>
    <property type="gene ID" value="ORGLA07G0145600"/>
</dbReference>
<dbReference type="AlphaFoldDB" id="I1QBG4"/>
<dbReference type="HOGENOM" id="CLU_2458455_0_0_1"/>
<organism evidence="2 3">
    <name type="scientific">Oryza glaberrima</name>
    <name type="common">African rice</name>
    <dbReference type="NCBI Taxonomy" id="4538"/>
    <lineage>
        <taxon>Eukaryota</taxon>
        <taxon>Viridiplantae</taxon>
        <taxon>Streptophyta</taxon>
        <taxon>Embryophyta</taxon>
        <taxon>Tracheophyta</taxon>
        <taxon>Spermatophyta</taxon>
        <taxon>Magnoliopsida</taxon>
        <taxon>Liliopsida</taxon>
        <taxon>Poales</taxon>
        <taxon>Poaceae</taxon>
        <taxon>BOP clade</taxon>
        <taxon>Oryzoideae</taxon>
        <taxon>Oryzeae</taxon>
        <taxon>Oryzinae</taxon>
        <taxon>Oryza</taxon>
    </lineage>
</organism>
<name>I1QBG4_ORYGL</name>
<evidence type="ECO:0000313" key="3">
    <source>
        <dbReference type="Proteomes" id="UP000007306"/>
    </source>
</evidence>
<protein>
    <submittedName>
        <fullName evidence="2">Uncharacterized protein</fullName>
    </submittedName>
</protein>
<evidence type="ECO:0000313" key="2">
    <source>
        <dbReference type="EnsemblPlants" id="ORGLA07G0145600.1"/>
    </source>
</evidence>
<feature type="compositionally biased region" description="Basic and acidic residues" evidence="1">
    <location>
        <begin position="26"/>
        <end position="38"/>
    </location>
</feature>
<reference evidence="2" key="1">
    <citation type="submission" date="2015-06" db="UniProtKB">
        <authorList>
            <consortium name="EnsemblPlants"/>
        </authorList>
    </citation>
    <scope>IDENTIFICATION</scope>
</reference>
<reference evidence="2 3" key="2">
    <citation type="submission" date="2018-04" db="EMBL/GenBank/DDBJ databases">
        <title>OglaRS2 (Oryza glaberrima Reference Sequence Version 2).</title>
        <authorList>
            <person name="Zhang J."/>
            <person name="Kudrna D."/>
            <person name="Lee S."/>
            <person name="Talag J."/>
            <person name="Rajasekar S."/>
            <person name="Wing R.A."/>
        </authorList>
    </citation>
    <scope>NUCLEOTIDE SEQUENCE [LARGE SCALE GENOMIC DNA]</scope>
    <source>
        <strain evidence="2 3">cv. IRGC 96717</strain>
    </source>
</reference>
<feature type="region of interest" description="Disordered" evidence="1">
    <location>
        <begin position="26"/>
        <end position="47"/>
    </location>
</feature>
<evidence type="ECO:0000256" key="1">
    <source>
        <dbReference type="SAM" id="MobiDB-lite"/>
    </source>
</evidence>
<accession>I1QBG4</accession>
<dbReference type="Proteomes" id="UP000007306">
    <property type="component" value="Chromosome 7"/>
</dbReference>
<dbReference type="Gramene" id="ORGLA07G0145600.1">
    <property type="protein sequence ID" value="ORGLA07G0145600.1"/>
    <property type="gene ID" value="ORGLA07G0145600"/>
</dbReference>
<keyword evidence="3" id="KW-1185">Reference proteome</keyword>
<proteinExistence type="predicted"/>